<dbReference type="PANTHER" id="PTHR47076:SF1">
    <property type="entry name" value="NHL DOMAIN PROTEIN"/>
    <property type="match status" value="1"/>
</dbReference>
<evidence type="ECO:0000313" key="2">
    <source>
        <dbReference type="EMBL" id="KVH88307.1"/>
    </source>
</evidence>
<sequence>MAKPQVFNVTNTTPPPIIMEHEQEGNDISGDYYNHHGEEDVSGNGCGCFHLFSYFDNHHRDGSETTAFIHRRSGETIEKESWLMIRFKSLKEFSEFVAGPGPRWKNFIRKFSKKPKKNSQFQYDQKSYALNFDDDGGGGDDGDGDLLPRSFSTRFAPPSRSMST</sequence>
<organism evidence="2 3">
    <name type="scientific">Cynara cardunculus var. scolymus</name>
    <name type="common">Globe artichoke</name>
    <name type="synonym">Cynara scolymus</name>
    <dbReference type="NCBI Taxonomy" id="59895"/>
    <lineage>
        <taxon>Eukaryota</taxon>
        <taxon>Viridiplantae</taxon>
        <taxon>Streptophyta</taxon>
        <taxon>Embryophyta</taxon>
        <taxon>Tracheophyta</taxon>
        <taxon>Spermatophyta</taxon>
        <taxon>Magnoliopsida</taxon>
        <taxon>eudicotyledons</taxon>
        <taxon>Gunneridae</taxon>
        <taxon>Pentapetalae</taxon>
        <taxon>asterids</taxon>
        <taxon>campanulids</taxon>
        <taxon>Asterales</taxon>
        <taxon>Asteraceae</taxon>
        <taxon>Carduoideae</taxon>
        <taxon>Cardueae</taxon>
        <taxon>Carduinae</taxon>
        <taxon>Cynara</taxon>
    </lineage>
</organism>
<proteinExistence type="predicted"/>
<dbReference type="AlphaFoldDB" id="A0A103XCQ6"/>
<name>A0A103XCQ6_CYNCS</name>
<evidence type="ECO:0000256" key="1">
    <source>
        <dbReference type="SAM" id="MobiDB-lite"/>
    </source>
</evidence>
<feature type="compositionally biased region" description="Acidic residues" evidence="1">
    <location>
        <begin position="132"/>
        <end position="144"/>
    </location>
</feature>
<accession>A0A103XCQ6</accession>
<dbReference type="EMBL" id="LEKV01005452">
    <property type="protein sequence ID" value="KVH88307.1"/>
    <property type="molecule type" value="Genomic_DNA"/>
</dbReference>
<comment type="caution">
    <text evidence="2">The sequence shown here is derived from an EMBL/GenBank/DDBJ whole genome shotgun (WGS) entry which is preliminary data.</text>
</comment>
<dbReference type="Proteomes" id="UP000243975">
    <property type="component" value="Unassembled WGS sequence"/>
</dbReference>
<dbReference type="Gramene" id="KVH88307">
    <property type="protein sequence ID" value="KVH88307"/>
    <property type="gene ID" value="Ccrd_024160"/>
</dbReference>
<evidence type="ECO:0000313" key="3">
    <source>
        <dbReference type="Proteomes" id="UP000243975"/>
    </source>
</evidence>
<feature type="region of interest" description="Disordered" evidence="1">
    <location>
        <begin position="129"/>
        <end position="164"/>
    </location>
</feature>
<gene>
    <name evidence="2" type="ORF">Ccrd_024160</name>
</gene>
<protein>
    <submittedName>
        <fullName evidence="2">Uncharacterized protein</fullName>
    </submittedName>
</protein>
<dbReference type="OrthoDB" id="1934748at2759"/>
<reference evidence="2 3" key="1">
    <citation type="journal article" date="2016" name="Sci. Rep.">
        <title>The genome sequence of the outbreeding globe artichoke constructed de novo incorporating a phase-aware low-pass sequencing strategy of F1 progeny.</title>
        <authorList>
            <person name="Scaglione D."/>
            <person name="Reyes-Chin-Wo S."/>
            <person name="Acquadro A."/>
            <person name="Froenicke L."/>
            <person name="Portis E."/>
            <person name="Beitel C."/>
            <person name="Tirone M."/>
            <person name="Mauro R."/>
            <person name="Lo Monaco A."/>
            <person name="Mauromicale G."/>
            <person name="Faccioli P."/>
            <person name="Cattivelli L."/>
            <person name="Rieseberg L."/>
            <person name="Michelmore R."/>
            <person name="Lanteri S."/>
        </authorList>
    </citation>
    <scope>NUCLEOTIDE SEQUENCE [LARGE SCALE GENOMIC DNA]</scope>
    <source>
        <strain evidence="2">2C</strain>
    </source>
</reference>
<dbReference type="OMA" id="CGCGYFR"/>
<dbReference type="PANTHER" id="PTHR47076">
    <property type="entry name" value="NHL DOMAIN PROTEIN"/>
    <property type="match status" value="1"/>
</dbReference>
<dbReference type="STRING" id="59895.A0A103XCQ6"/>
<keyword evidence="3" id="KW-1185">Reference proteome</keyword>